<evidence type="ECO:0000259" key="2">
    <source>
        <dbReference type="Pfam" id="PF11835"/>
    </source>
</evidence>
<feature type="domain" description="PTBP1-like RNA recognition motif 2" evidence="2">
    <location>
        <begin position="3"/>
        <end position="79"/>
    </location>
</feature>
<organism evidence="3 4">
    <name type="scientific">Lolium multiflorum</name>
    <name type="common">Italian ryegrass</name>
    <name type="synonym">Lolium perenne subsp. multiflorum</name>
    <dbReference type="NCBI Taxonomy" id="4521"/>
    <lineage>
        <taxon>Eukaryota</taxon>
        <taxon>Viridiplantae</taxon>
        <taxon>Streptophyta</taxon>
        <taxon>Embryophyta</taxon>
        <taxon>Tracheophyta</taxon>
        <taxon>Spermatophyta</taxon>
        <taxon>Magnoliopsida</taxon>
        <taxon>Liliopsida</taxon>
        <taxon>Poales</taxon>
        <taxon>Poaceae</taxon>
        <taxon>BOP clade</taxon>
        <taxon>Pooideae</taxon>
        <taxon>Poodae</taxon>
        <taxon>Poeae</taxon>
        <taxon>Poeae Chloroplast Group 2 (Poeae type)</taxon>
        <taxon>Loliodinae</taxon>
        <taxon>Loliinae</taxon>
        <taxon>Lolium</taxon>
    </lineage>
</organism>
<dbReference type="InterPro" id="IPR012677">
    <property type="entry name" value="Nucleotide-bd_a/b_plait_sf"/>
</dbReference>
<dbReference type="EMBL" id="JAUUTY010000006">
    <property type="protein sequence ID" value="KAK1618801.1"/>
    <property type="molecule type" value="Genomic_DNA"/>
</dbReference>
<dbReference type="Proteomes" id="UP001231189">
    <property type="component" value="Unassembled WGS sequence"/>
</dbReference>
<name>A0AAD8VUZ6_LOLMU</name>
<sequence length="445" mass="48190">MSAGGVLRVTVRYVYHPVTEETLRQVFDAYGVVQISISQRADSLEAVVHLQSRHEAARALALHGRVIYEGSCLLDIEDVSPAAPPAKRDIGELFDQIRDQLQKLSAMMHSASQSTPSSKEATEESRLELDKTLTDVSPEVAAPVVCGTDQGFVAADPSSLASPTSTTCSMVCPSSDAMVDIFPKLAASAECDEVLDTVTPTPSTCSTDGLAHGCNGTCPTAVSLVLWTTSPSFTAPAEAAPALSQWPFSVLELDDVVPTRCLTLCFDGFEIGVLPSAFQLDVTPSNKQQGSMLRPSPWPSFIAEHASTPYDGIIGPPMSVATASWRVVIPYLTWPPLPLTLEVFQNFSPGRGHTGSTGHHEASPYWVSASRIVTTLEMLLDDIHHEKVFWKELNFWAIIPQPLGQAGGIGDNEFTMVVSSECIFIDIFLHYIKYAAVNEYTLELF</sequence>
<feature type="compositionally biased region" description="Polar residues" evidence="1">
    <location>
        <begin position="110"/>
        <end position="119"/>
    </location>
</feature>
<keyword evidence="4" id="KW-1185">Reference proteome</keyword>
<accession>A0AAD8VUZ6</accession>
<dbReference type="Pfam" id="PF11835">
    <property type="entry name" value="RRM_8"/>
    <property type="match status" value="1"/>
</dbReference>
<proteinExistence type="predicted"/>
<feature type="region of interest" description="Disordered" evidence="1">
    <location>
        <begin position="106"/>
        <end position="126"/>
    </location>
</feature>
<protein>
    <recommendedName>
        <fullName evidence="2">PTBP1-like RNA recognition motif 2 domain-containing protein</fullName>
    </recommendedName>
</protein>
<comment type="caution">
    <text evidence="3">The sequence shown here is derived from an EMBL/GenBank/DDBJ whole genome shotgun (WGS) entry which is preliminary data.</text>
</comment>
<dbReference type="AlphaFoldDB" id="A0AAD8VUZ6"/>
<evidence type="ECO:0000313" key="4">
    <source>
        <dbReference type="Proteomes" id="UP001231189"/>
    </source>
</evidence>
<dbReference type="SUPFAM" id="SSF54928">
    <property type="entry name" value="RNA-binding domain, RBD"/>
    <property type="match status" value="1"/>
</dbReference>
<dbReference type="InterPro" id="IPR021790">
    <property type="entry name" value="PTBP1-like_RRM2"/>
</dbReference>
<reference evidence="3" key="1">
    <citation type="submission" date="2023-07" db="EMBL/GenBank/DDBJ databases">
        <title>A chromosome-level genome assembly of Lolium multiflorum.</title>
        <authorList>
            <person name="Chen Y."/>
            <person name="Copetti D."/>
            <person name="Kolliker R."/>
            <person name="Studer B."/>
        </authorList>
    </citation>
    <scope>NUCLEOTIDE SEQUENCE</scope>
    <source>
        <strain evidence="3">02402/16</strain>
        <tissue evidence="3">Leaf</tissue>
    </source>
</reference>
<dbReference type="Gene3D" id="3.30.70.330">
    <property type="match status" value="1"/>
</dbReference>
<gene>
    <name evidence="3" type="ORF">QYE76_024318</name>
</gene>
<evidence type="ECO:0000313" key="3">
    <source>
        <dbReference type="EMBL" id="KAK1618801.1"/>
    </source>
</evidence>
<dbReference type="GO" id="GO:0003676">
    <property type="term" value="F:nucleic acid binding"/>
    <property type="evidence" value="ECO:0007669"/>
    <property type="project" value="InterPro"/>
</dbReference>
<dbReference type="InterPro" id="IPR035979">
    <property type="entry name" value="RBD_domain_sf"/>
</dbReference>
<evidence type="ECO:0000256" key="1">
    <source>
        <dbReference type="SAM" id="MobiDB-lite"/>
    </source>
</evidence>